<comment type="caution">
    <text evidence="2">The sequence shown here is derived from an EMBL/GenBank/DDBJ whole genome shotgun (WGS) entry which is preliminary data.</text>
</comment>
<dbReference type="NCBIfam" id="NF033593">
    <property type="entry name" value="transpos_ISNCY_1"/>
    <property type="match status" value="1"/>
</dbReference>
<keyword evidence="3" id="KW-1185">Reference proteome</keyword>
<dbReference type="Proteomes" id="UP000070633">
    <property type="component" value="Unassembled WGS sequence"/>
</dbReference>
<gene>
    <name evidence="2" type="ORF">AKJ55_01390</name>
</gene>
<evidence type="ECO:0000313" key="2">
    <source>
        <dbReference type="EMBL" id="KXB08147.1"/>
    </source>
</evidence>
<protein>
    <recommendedName>
        <fullName evidence="1">Transposase IS4-like domain-containing protein</fullName>
    </recommendedName>
</protein>
<dbReference type="EMBL" id="LHYI01000029">
    <property type="protein sequence ID" value="KXB08147.1"/>
    <property type="molecule type" value="Genomic_DNA"/>
</dbReference>
<reference evidence="2 3" key="1">
    <citation type="journal article" date="2016" name="Sci. Rep.">
        <title>Metabolic traits of an uncultured archaeal lineage -MSBL1- from brine pools of the Red Sea.</title>
        <authorList>
            <person name="Mwirichia R."/>
            <person name="Alam I."/>
            <person name="Rashid M."/>
            <person name="Vinu M."/>
            <person name="Ba-Alawi W."/>
            <person name="Anthony Kamau A."/>
            <person name="Kamanda Ngugi D."/>
            <person name="Goker M."/>
            <person name="Klenk H.P."/>
            <person name="Bajic V."/>
            <person name="Stingl U."/>
        </authorList>
    </citation>
    <scope>NUCLEOTIDE SEQUENCE [LARGE SCALE GENOMIC DNA]</scope>
    <source>
        <strain evidence="2">SCGC-AAA382M17</strain>
    </source>
</reference>
<dbReference type="Pfam" id="PF01609">
    <property type="entry name" value="DDE_Tnp_1"/>
    <property type="match status" value="1"/>
</dbReference>
<evidence type="ECO:0000259" key="1">
    <source>
        <dbReference type="Pfam" id="PF01609"/>
    </source>
</evidence>
<accession>A0ABR5TJF1</accession>
<organism evidence="2 3">
    <name type="scientific">candidate division MSBL1 archaeon SCGC-AAA382M17</name>
    <dbReference type="NCBI Taxonomy" id="1698284"/>
    <lineage>
        <taxon>Archaea</taxon>
        <taxon>Methanobacteriati</taxon>
        <taxon>Methanobacteriota</taxon>
        <taxon>candidate division MSBL1</taxon>
    </lineage>
</organism>
<sequence length="446" mass="51790">MKLFEDFKIRFKQPNWKKDPQLALFDSVLEKHPHLFNLVKEDIIGPENPSRFGRKDTPSIEQIVRAAIYKEMKGLNYRQLAYHQEDSRICEQFVKIDTLRPFSHQVFQKYISRIKADSLQKLLYELNKIAISEGLEDVGKIRQDTTTVESDIHYPTNNSLIWDCIKESHKHLKDLSQQINSFSYRDYTKGAKKTFFKINVTRDKKKKKDLFENQLITFTKTINQVSNVIKKKKHYVSRETMAIIASLEKLLPVMNQVYDIAWRGELKGEEVPSEEKIFSIYEQHTDIIVKGGREPVFGHKINLVTGKSNLVLHCDVLKGNPSDKTLYPSTLDQVIETYERVPRDSSKDGGFASLPNLRHAQSRGVVNVVFDKIVGSLKNQVSSKNMETRLKKWRSGIEANISNIKRGFKMQRCIWKGWAHFQAKVLWSIIAYNIRVMTGLMLARLL</sequence>
<evidence type="ECO:0000313" key="3">
    <source>
        <dbReference type="Proteomes" id="UP000070633"/>
    </source>
</evidence>
<name>A0ABR5TJF1_9EURY</name>
<feature type="domain" description="Transposase IS4-like" evidence="1">
    <location>
        <begin position="296"/>
        <end position="434"/>
    </location>
</feature>
<proteinExistence type="predicted"/>
<dbReference type="InterPro" id="IPR002559">
    <property type="entry name" value="Transposase_11"/>
</dbReference>